<reference evidence="1 2" key="2">
    <citation type="journal article" date="2016" name="FEMS Yeast Res.">
        <title>Curation of the genome annotation of Pichia pastoris (Komagataella phaffii) CBS7435 from gene level to protein function.</title>
        <authorList>
            <person name="Valli M."/>
            <person name="Tatto N.E."/>
            <person name="Peymann A."/>
            <person name="Gruber C."/>
            <person name="Landes N."/>
            <person name="Ekker H."/>
            <person name="Thallinger G.G."/>
            <person name="Mattanovich D."/>
            <person name="Gasser B."/>
            <person name="Graf A.B."/>
        </authorList>
    </citation>
    <scope>GENOME REANNOTATION</scope>
    <source>
        <strain evidence="1 2">ATCC 76273 / CBS 7435 / CECT 11047 / NRRL Y-11430 / Wegner 21-1</strain>
    </source>
</reference>
<evidence type="ECO:0000313" key="1">
    <source>
        <dbReference type="EMBL" id="SCV12438.1"/>
    </source>
</evidence>
<name>A0A1G4KQZ9_KOMPC</name>
<proteinExistence type="predicted"/>
<dbReference type="Proteomes" id="UP000006853">
    <property type="component" value="Chromosome 4"/>
</dbReference>
<protein>
    <submittedName>
        <fullName evidence="1">Uncharacterized protein</fullName>
    </submittedName>
</protein>
<sequence>MGGLLQKISAKKVSLQRFNPMKEKKQQNYQYSVPIGCQEAVSNCNWDSFVKIKGGDLIRIRTRMIET</sequence>
<dbReference type="AlphaFoldDB" id="A0A1G4KQZ9"/>
<organism evidence="1 2">
    <name type="scientific">Komagataella phaffii (strain ATCC 76273 / CBS 7435 / CECT 11047 / NRRL Y-11430 / Wegner 21-1)</name>
    <name type="common">Yeast</name>
    <name type="synonym">Pichia pastoris</name>
    <dbReference type="NCBI Taxonomy" id="981350"/>
    <lineage>
        <taxon>Eukaryota</taxon>
        <taxon>Fungi</taxon>
        <taxon>Dikarya</taxon>
        <taxon>Ascomycota</taxon>
        <taxon>Saccharomycotina</taxon>
        <taxon>Pichiomycetes</taxon>
        <taxon>Pichiales</taxon>
        <taxon>Pichiaceae</taxon>
        <taxon>Komagataella</taxon>
    </lineage>
</organism>
<reference evidence="1 2" key="1">
    <citation type="journal article" date="2011" name="J. Biotechnol.">
        <title>High-quality genome sequence of Pichia pastoris CBS7435.</title>
        <authorList>
            <person name="Kuberl A."/>
            <person name="Schneider J."/>
            <person name="Thallinger G.G."/>
            <person name="Anderl I."/>
            <person name="Wibberg D."/>
            <person name="Hajek T."/>
            <person name="Jaenicke S."/>
            <person name="Brinkrolf K."/>
            <person name="Goesmann A."/>
            <person name="Szczepanowski R."/>
            <person name="Puhler A."/>
            <person name="Schwab H."/>
            <person name="Glieder A."/>
            <person name="Pichler H."/>
        </authorList>
    </citation>
    <scope>NUCLEOTIDE SEQUENCE [LARGE SCALE GENOMIC DNA]</scope>
    <source>
        <strain evidence="2">ATCC 76273 / CBS 7435 / CECT 11047 / NRRL Y-11430 / Wegner 21-1</strain>
    </source>
</reference>
<accession>A0A1G4KQZ9</accession>
<keyword evidence="2" id="KW-1185">Reference proteome</keyword>
<evidence type="ECO:0000313" key="2">
    <source>
        <dbReference type="Proteomes" id="UP000006853"/>
    </source>
</evidence>
<gene>
    <name evidence="1" type="ordered locus">PP7435_Chr4-2104</name>
</gene>
<dbReference type="EMBL" id="FR839631">
    <property type="protein sequence ID" value="SCV12438.1"/>
    <property type="molecule type" value="Genomic_DNA"/>
</dbReference>